<dbReference type="Pfam" id="PF00498">
    <property type="entry name" value="FHA"/>
    <property type="match status" value="1"/>
</dbReference>
<keyword evidence="1" id="KW-0597">Phosphoprotein</keyword>
<dbReference type="SMART" id="SM00240">
    <property type="entry name" value="FHA"/>
    <property type="match status" value="1"/>
</dbReference>
<organism evidence="3 4">
    <name type="scientific">Planosporangium thailandense</name>
    <dbReference type="NCBI Taxonomy" id="765197"/>
    <lineage>
        <taxon>Bacteria</taxon>
        <taxon>Bacillati</taxon>
        <taxon>Actinomycetota</taxon>
        <taxon>Actinomycetes</taxon>
        <taxon>Micromonosporales</taxon>
        <taxon>Micromonosporaceae</taxon>
        <taxon>Planosporangium</taxon>
    </lineage>
</organism>
<dbReference type="Pfam" id="PF08044">
    <property type="entry name" value="DUF1707"/>
    <property type="match status" value="1"/>
</dbReference>
<dbReference type="EMBL" id="JAATVY010000028">
    <property type="protein sequence ID" value="NJC73292.1"/>
    <property type="molecule type" value="Genomic_DNA"/>
</dbReference>
<dbReference type="RefSeq" id="WP_167928201.1">
    <property type="nucleotide sequence ID" value="NZ_JAATVY010000028.1"/>
</dbReference>
<dbReference type="CDD" id="cd00060">
    <property type="entry name" value="FHA"/>
    <property type="match status" value="1"/>
</dbReference>
<evidence type="ECO:0000313" key="4">
    <source>
        <dbReference type="Proteomes" id="UP000722989"/>
    </source>
</evidence>
<gene>
    <name evidence="3" type="ORF">HC031_26750</name>
</gene>
<dbReference type="SUPFAM" id="SSF49879">
    <property type="entry name" value="SMAD/FHA domain"/>
    <property type="match status" value="1"/>
</dbReference>
<dbReference type="InterPro" id="IPR008984">
    <property type="entry name" value="SMAD_FHA_dom_sf"/>
</dbReference>
<keyword evidence="4" id="KW-1185">Reference proteome</keyword>
<evidence type="ECO:0000259" key="2">
    <source>
        <dbReference type="PROSITE" id="PS50006"/>
    </source>
</evidence>
<proteinExistence type="predicted"/>
<accession>A0ABX0Y4G6</accession>
<sequence>MSQPEPHVRASDRERHATVRALRGQLRDGRLSETTFVGRLLLAVDARRRGDLDALVADLPARQRWRRRLGPLYGRLGPLYGRLAALARRLALPPVARRSAPVPGELVLPPVPGEYVIGRGDDVDLRLDDLTVSRRHALVMYVHGGWIVADLGSRNGTWLNGWRLPGPAPVGPGDLIDLGSCRFVVVARPAGRDRTFRPLSAG</sequence>
<dbReference type="Gene3D" id="2.60.200.20">
    <property type="match status" value="1"/>
</dbReference>
<feature type="domain" description="FHA" evidence="2">
    <location>
        <begin position="115"/>
        <end position="164"/>
    </location>
</feature>
<protein>
    <submittedName>
        <fullName evidence="3">FHA domain-containing protein</fullName>
    </submittedName>
</protein>
<name>A0ABX0Y4G6_9ACTN</name>
<dbReference type="PROSITE" id="PS50006">
    <property type="entry name" value="FHA_DOMAIN"/>
    <property type="match status" value="1"/>
</dbReference>
<dbReference type="Proteomes" id="UP000722989">
    <property type="component" value="Unassembled WGS sequence"/>
</dbReference>
<dbReference type="InterPro" id="IPR050923">
    <property type="entry name" value="Cell_Proc_Reg/RNA_Proc"/>
</dbReference>
<dbReference type="InterPro" id="IPR000253">
    <property type="entry name" value="FHA_dom"/>
</dbReference>
<dbReference type="PANTHER" id="PTHR23308">
    <property type="entry name" value="NUCLEAR INHIBITOR OF PROTEIN PHOSPHATASE-1"/>
    <property type="match status" value="1"/>
</dbReference>
<evidence type="ECO:0000256" key="1">
    <source>
        <dbReference type="ARBA" id="ARBA00022553"/>
    </source>
</evidence>
<dbReference type="InterPro" id="IPR012551">
    <property type="entry name" value="DUF1707_SHOCT-like"/>
</dbReference>
<reference evidence="3 4" key="1">
    <citation type="submission" date="2020-03" db="EMBL/GenBank/DDBJ databases">
        <title>WGS of the type strain of Planosporangium spp.</title>
        <authorList>
            <person name="Thawai C."/>
        </authorList>
    </citation>
    <scope>NUCLEOTIDE SEQUENCE [LARGE SCALE GENOMIC DNA]</scope>
    <source>
        <strain evidence="3 4">TBRC 5610</strain>
    </source>
</reference>
<evidence type="ECO:0000313" key="3">
    <source>
        <dbReference type="EMBL" id="NJC73292.1"/>
    </source>
</evidence>
<comment type="caution">
    <text evidence="3">The sequence shown here is derived from an EMBL/GenBank/DDBJ whole genome shotgun (WGS) entry which is preliminary data.</text>
</comment>